<gene>
    <name evidence="1" type="ORF">MUN82_03920</name>
</gene>
<dbReference type="KEGG" id="haei:MUN82_03920"/>
<keyword evidence="2" id="KW-1185">Reference proteome</keyword>
<dbReference type="Proteomes" id="UP000829925">
    <property type="component" value="Chromosome"/>
</dbReference>
<evidence type="ECO:0000313" key="2">
    <source>
        <dbReference type="Proteomes" id="UP000829925"/>
    </source>
</evidence>
<organism evidence="1 2">
    <name type="scientific">Hymenobacter aerilatus</name>
    <dbReference type="NCBI Taxonomy" id="2932251"/>
    <lineage>
        <taxon>Bacteria</taxon>
        <taxon>Pseudomonadati</taxon>
        <taxon>Bacteroidota</taxon>
        <taxon>Cytophagia</taxon>
        <taxon>Cytophagales</taxon>
        <taxon>Hymenobacteraceae</taxon>
        <taxon>Hymenobacter</taxon>
    </lineage>
</organism>
<protein>
    <submittedName>
        <fullName evidence="1">Uncharacterized protein</fullName>
    </submittedName>
</protein>
<accession>A0A8T9T2B3</accession>
<evidence type="ECO:0000313" key="1">
    <source>
        <dbReference type="EMBL" id="UOR06246.1"/>
    </source>
</evidence>
<dbReference type="EMBL" id="CP095053">
    <property type="protein sequence ID" value="UOR06246.1"/>
    <property type="molecule type" value="Genomic_DNA"/>
</dbReference>
<dbReference type="AlphaFoldDB" id="A0A8T9T2B3"/>
<reference evidence="1 2" key="1">
    <citation type="submission" date="2022-04" db="EMBL/GenBank/DDBJ databases">
        <title>Hymenobacter sp. isolated from the air.</title>
        <authorList>
            <person name="Won M."/>
            <person name="Lee C.-M."/>
            <person name="Woen H.-Y."/>
            <person name="Kwon S.-W."/>
        </authorList>
    </citation>
    <scope>NUCLEOTIDE SEQUENCE [LARGE SCALE GENOMIC DNA]</scope>
    <source>
        <strain evidence="2">5413 J-13</strain>
    </source>
</reference>
<dbReference type="RefSeq" id="WP_245095167.1">
    <property type="nucleotide sequence ID" value="NZ_CP095053.1"/>
</dbReference>
<sequence>MPYTAPLLIAIDLCPPAGTYLRWLSPLGNLEGFLFSGDDDQKTEVRNATSWQPAGTRRTVAVRRPGYTSQVLYAGGLDTLQVQALTTLLDSPQVYLQDYSGKLTPVYLVPGSAQFTPRDGLHELSFELELPARNALSN</sequence>
<name>A0A8T9T2B3_9BACT</name>
<proteinExistence type="predicted"/>